<dbReference type="GO" id="GO:0048471">
    <property type="term" value="C:perinuclear region of cytoplasm"/>
    <property type="evidence" value="ECO:0007669"/>
    <property type="project" value="UniProtKB-SubCell"/>
</dbReference>
<dbReference type="GO" id="GO:0006887">
    <property type="term" value="P:exocytosis"/>
    <property type="evidence" value="ECO:0007669"/>
    <property type="project" value="UniProtKB-KW"/>
</dbReference>
<reference evidence="11 12" key="2">
    <citation type="journal article" date="2018" name="Elife">
        <title>Firefly genomes illuminate parallel origins of bioluminescence in beetles.</title>
        <authorList>
            <person name="Fallon T.R."/>
            <person name="Lower S.E."/>
            <person name="Chang C.H."/>
            <person name="Bessho-Uehara M."/>
            <person name="Martin G.J."/>
            <person name="Bewick A.J."/>
            <person name="Behringer M."/>
            <person name="Debat H.J."/>
            <person name="Wong I."/>
            <person name="Day J.C."/>
            <person name="Suvorov A."/>
            <person name="Silva C.J."/>
            <person name="Stanger-Hall K.F."/>
            <person name="Hall D.W."/>
            <person name="Schmitz R.J."/>
            <person name="Nelson D.R."/>
            <person name="Lewis S.M."/>
            <person name="Shigenobu S."/>
            <person name="Bybee S.M."/>
            <person name="Larracuente A.M."/>
            <person name="Oba Y."/>
            <person name="Weng J.K."/>
        </authorList>
    </citation>
    <scope>NUCLEOTIDE SEQUENCE [LARGE SCALE GENOMIC DNA]</scope>
    <source>
        <strain evidence="11">1611_PpyrPB1</strain>
        <tissue evidence="11">Whole body</tissue>
    </source>
</reference>
<evidence type="ECO:0000313" key="12">
    <source>
        <dbReference type="Proteomes" id="UP000327044"/>
    </source>
</evidence>
<accession>A0A1Y1KF15</accession>
<keyword evidence="8" id="KW-0653">Protein transport</keyword>
<evidence type="ECO:0000313" key="11">
    <source>
        <dbReference type="EMBL" id="KAB0798480.1"/>
    </source>
</evidence>
<dbReference type="InterPro" id="IPR042561">
    <property type="entry name" value="Exo84_C_1"/>
</dbReference>
<organism evidence="10">
    <name type="scientific">Photinus pyralis</name>
    <name type="common">Common eastern firefly</name>
    <name type="synonym">Lampyris pyralis</name>
    <dbReference type="NCBI Taxonomy" id="7054"/>
    <lineage>
        <taxon>Eukaryota</taxon>
        <taxon>Metazoa</taxon>
        <taxon>Ecdysozoa</taxon>
        <taxon>Arthropoda</taxon>
        <taxon>Hexapoda</taxon>
        <taxon>Insecta</taxon>
        <taxon>Pterygota</taxon>
        <taxon>Neoptera</taxon>
        <taxon>Endopterygota</taxon>
        <taxon>Coleoptera</taxon>
        <taxon>Polyphaga</taxon>
        <taxon>Elateriformia</taxon>
        <taxon>Elateroidea</taxon>
        <taxon>Lampyridae</taxon>
        <taxon>Lampyrinae</taxon>
        <taxon>Photinus</taxon>
    </lineage>
</organism>
<evidence type="ECO:0000256" key="1">
    <source>
        <dbReference type="ARBA" id="ARBA00002660"/>
    </source>
</evidence>
<dbReference type="FunCoup" id="A0A1Y1KF15">
    <property type="interactions" value="1575"/>
</dbReference>
<dbReference type="InterPro" id="IPR001849">
    <property type="entry name" value="PH_domain"/>
</dbReference>
<evidence type="ECO:0000313" key="10">
    <source>
        <dbReference type="EMBL" id="JAV60113.1"/>
    </source>
</evidence>
<dbReference type="GO" id="GO:0006893">
    <property type="term" value="P:Golgi to plasma membrane transport"/>
    <property type="evidence" value="ECO:0007669"/>
    <property type="project" value="TreeGrafter"/>
</dbReference>
<evidence type="ECO:0000256" key="4">
    <source>
        <dbReference type="ARBA" id="ARBA00007210"/>
    </source>
</evidence>
<dbReference type="InterPro" id="IPR011993">
    <property type="entry name" value="PH-like_dom_sf"/>
</dbReference>
<dbReference type="GO" id="GO:0015031">
    <property type="term" value="P:protein transport"/>
    <property type="evidence" value="ECO:0007669"/>
    <property type="project" value="UniProtKB-KW"/>
</dbReference>
<dbReference type="Proteomes" id="UP000327044">
    <property type="component" value="Unassembled WGS sequence"/>
</dbReference>
<evidence type="ECO:0000256" key="8">
    <source>
        <dbReference type="ARBA" id="ARBA00022927"/>
    </source>
</evidence>
<gene>
    <name evidence="11" type="ORF">PPYR_09473</name>
</gene>
<comment type="subcellular location">
    <subcellularLocation>
        <location evidence="3">Cell projection</location>
        <location evidence="3">Growth cone</location>
    </subcellularLocation>
    <subcellularLocation>
        <location evidence="2">Cytoplasm</location>
        <location evidence="2">Perinuclear region</location>
    </subcellularLocation>
</comment>
<name>A0A1Y1KF15_PHOPY</name>
<dbReference type="InterPro" id="IPR033961">
    <property type="entry name" value="Exo84"/>
</dbReference>
<dbReference type="EMBL" id="VVIM01000006">
    <property type="protein sequence ID" value="KAB0798480.1"/>
    <property type="molecule type" value="Genomic_DNA"/>
</dbReference>
<keyword evidence="7" id="KW-0268">Exocytosis</keyword>
<evidence type="ECO:0000259" key="9">
    <source>
        <dbReference type="PROSITE" id="PS50003"/>
    </source>
</evidence>
<reference evidence="11" key="3">
    <citation type="submission" date="2019-08" db="EMBL/GenBank/DDBJ databases">
        <authorList>
            <consortium name="Photinus pyralis genome working group"/>
            <person name="Fallon T.R."/>
            <person name="Sander Lower S.E."/>
            <person name="Weng J.-K."/>
        </authorList>
    </citation>
    <scope>NUCLEOTIDE SEQUENCE</scope>
    <source>
        <strain evidence="11">1611_PpyrPB1</strain>
        <tissue evidence="11">Whole body</tissue>
    </source>
</reference>
<evidence type="ECO:0000256" key="6">
    <source>
        <dbReference type="ARBA" id="ARBA00022448"/>
    </source>
</evidence>
<dbReference type="SUPFAM" id="SSF50729">
    <property type="entry name" value="PH domain-like"/>
    <property type="match status" value="1"/>
</dbReference>
<dbReference type="InterPro" id="IPR016159">
    <property type="entry name" value="Cullin_repeat-like_dom_sf"/>
</dbReference>
<dbReference type="Gene3D" id="2.30.29.30">
    <property type="entry name" value="Pleckstrin-homology domain (PH domain)/Phosphotyrosine-binding domain (PTB)"/>
    <property type="match status" value="1"/>
</dbReference>
<evidence type="ECO:0000256" key="7">
    <source>
        <dbReference type="ARBA" id="ARBA00022483"/>
    </source>
</evidence>
<dbReference type="InterPro" id="IPR042560">
    <property type="entry name" value="Exo84_C_2"/>
</dbReference>
<dbReference type="GO" id="GO:0000145">
    <property type="term" value="C:exocyst"/>
    <property type="evidence" value="ECO:0007669"/>
    <property type="project" value="InterPro"/>
</dbReference>
<dbReference type="AlphaFoldDB" id="A0A1Y1KF15"/>
<dbReference type="Pfam" id="PF08700">
    <property type="entry name" value="VPS51_Exo84_N"/>
    <property type="match status" value="1"/>
</dbReference>
<dbReference type="SUPFAM" id="SSF74788">
    <property type="entry name" value="Cullin repeat-like"/>
    <property type="match status" value="1"/>
</dbReference>
<comment type="similarity">
    <text evidence="4">Belongs to the EXO84 family.</text>
</comment>
<dbReference type="CDD" id="cd01226">
    <property type="entry name" value="PH_RalBD_exo84"/>
    <property type="match status" value="1"/>
</dbReference>
<dbReference type="PANTHER" id="PTHR21426">
    <property type="entry name" value="EXOCYST COMPLEX COMPONENT 8"/>
    <property type="match status" value="1"/>
</dbReference>
<dbReference type="PROSITE" id="PS50003">
    <property type="entry name" value="PH_DOMAIN"/>
    <property type="match status" value="1"/>
</dbReference>
<protein>
    <recommendedName>
        <fullName evidence="5">Exocyst complex component 8</fullName>
    </recommendedName>
</protein>
<reference evidence="10" key="1">
    <citation type="journal article" date="2016" name="Sci. Rep.">
        <title>Molecular characterization of firefly nuptial gifts: a multi-omics approach sheds light on postcopulatory sexual selection.</title>
        <authorList>
            <person name="Al-Wathiqui N."/>
            <person name="Fallon T.R."/>
            <person name="South A."/>
            <person name="Weng J.K."/>
            <person name="Lewis S.M."/>
        </authorList>
    </citation>
    <scope>NUCLEOTIDE SEQUENCE</scope>
</reference>
<comment type="function">
    <text evidence="1">Component of the exocyst complex involved in the docking of exocytic vesicles with fusion sites on the plasma membrane.</text>
</comment>
<dbReference type="Pfam" id="PF16528">
    <property type="entry name" value="Exo84_C"/>
    <property type="match status" value="1"/>
</dbReference>
<sequence>MDPTLKLFVSPEFNSDKYVRELSQNCIGGPELVRLRNKVQTLSEDTSGQLKKNVYQNYIQFIETAKEISHLESEMYQLSHLLSEQRSLLTSLSNTTILGEEAPVSVELVVNKESNKKQVEENTRRDKLTTIMENVEGCGNLVDVPTRMLMHEGDLLELDPIENNPIKRVHGYLFNDGLMLAAWNSNRRGPIRYKFEAMYDLGSLAVVNVRDLGSIKYAFKLLAFPDTRLFQSTSTSSKKEWLEKFDQVKKARLNQDSGKRESIVEKSPSRTISIDSPNLNPFDEMEEDVILHPHWLVESPEELDVFIAQRHFEDALSTLHKANEYFSKYVPPNGQVDHTFTEIKNKIQQRQLTLTEVLMKELEVSPDKSLQGGLRAARRAVRLLNQLERSTQACTLFLKLCSSMMRTQCKRVKREGSATVYIQHLSSVVFTNMCHMTEEFLRAFPNSPSCSSAFIVWASKELNIFTTHFIKQVFITQTSLSTFTECVVLARSQCERLCGYGIDFCYQLDGAFRTPLTKAIREARDKVTDAVKLRSMEDNWIPTNLKSKSGLARCLQEYIKMDLILENYVTGDCWLQLTQNTLSFSKLFLTLLDDCLKLQTAELLYTIDETLFEVLDAQVKHIAQSLRNEKQNEQRHFMIKNADFVLTVLVGLAQRKYNNAVGFDSTSLARVVKENTALLHGVTPTNRQIPKYSSNEYL</sequence>
<dbReference type="PANTHER" id="PTHR21426:SF12">
    <property type="entry name" value="EXOCYST COMPLEX COMPONENT 8"/>
    <property type="match status" value="1"/>
</dbReference>
<dbReference type="GO" id="GO:0030426">
    <property type="term" value="C:growth cone"/>
    <property type="evidence" value="ECO:0007669"/>
    <property type="project" value="UniProtKB-SubCell"/>
</dbReference>
<evidence type="ECO:0000256" key="3">
    <source>
        <dbReference type="ARBA" id="ARBA00004624"/>
    </source>
</evidence>
<dbReference type="InterPro" id="IPR032403">
    <property type="entry name" value="Exo84_C"/>
</dbReference>
<dbReference type="Gene3D" id="1.20.58.1210">
    <property type="entry name" value="Exo84p, N-terminal helical domain"/>
    <property type="match status" value="1"/>
</dbReference>
<keyword evidence="12" id="KW-1185">Reference proteome</keyword>
<keyword evidence="6" id="KW-0813">Transport</keyword>
<dbReference type="EMBL" id="GEZM01085213">
    <property type="protein sequence ID" value="JAV60113.1"/>
    <property type="molecule type" value="Transcribed_RNA"/>
</dbReference>
<evidence type="ECO:0000256" key="2">
    <source>
        <dbReference type="ARBA" id="ARBA00004556"/>
    </source>
</evidence>
<feature type="domain" description="PH" evidence="9">
    <location>
        <begin position="148"/>
        <end position="250"/>
    </location>
</feature>
<proteinExistence type="inferred from homology"/>
<evidence type="ECO:0000256" key="5">
    <source>
        <dbReference type="ARBA" id="ARBA00017509"/>
    </source>
</evidence>
<dbReference type="Gene3D" id="1.20.58.1220">
    <property type="entry name" value="Exo84p, C-terminal helical domain"/>
    <property type="match status" value="1"/>
</dbReference>
<dbReference type="InParanoid" id="A0A1Y1KF15"/>
<dbReference type="OrthoDB" id="642193at2759"/>